<proteinExistence type="predicted"/>
<organism evidence="3 4">
    <name type="scientific">Aequorivita xiaoshiensis</name>
    <dbReference type="NCBI Taxonomy" id="2874476"/>
    <lineage>
        <taxon>Bacteria</taxon>
        <taxon>Pseudomonadati</taxon>
        <taxon>Bacteroidota</taxon>
        <taxon>Flavobacteriia</taxon>
        <taxon>Flavobacteriales</taxon>
        <taxon>Flavobacteriaceae</taxon>
        <taxon>Aequorivita</taxon>
    </lineage>
</organism>
<evidence type="ECO:0000313" key="3">
    <source>
        <dbReference type="EMBL" id="MCG2431662.1"/>
    </source>
</evidence>
<sequence>MENSKFYNTVIKGDYCIGCGICATVEDSPIVMELDSYGKIVPKIKDSFINEKVEAEIEAICPFSNEGPNEDELGQELFGKTNNYVDKLGYIDSTFAGYVIENNYRESGSSGGFGSWIVNYLLQERLVDAVVHIGSRKPTEGDSRVFEYKVSRTLEEVMDGAKSKYYPIEMSGIVKHIAENPGNYVLVGIPCFIKSIRLLARKNAVINERIKFTVGLVCGHLKSKGFAEMLGWQVGISPDRLTDIDFRTKLDGYGANQYGITATEELNNKKISKTSGPVNEMYGTNWGLGFFKYKACDYCDDVTAETADITIGDAWLPQYVSDYQGTNIIIVRNPKFLTILQTAQEIELIHIESLTADDTILSQSSGLFHRREGLEYRLFKKDRKGDWRPKKRVEPRRVLPKKIEKVQDLRMLLAEKSHIAFLNAKEQGDFKVFTEQMGPLVNSYYKLYKKSFLTRVKQKVGRILKNGLNG</sequence>
<dbReference type="Proteomes" id="UP001139462">
    <property type="component" value="Unassembled WGS sequence"/>
</dbReference>
<evidence type="ECO:0000259" key="1">
    <source>
        <dbReference type="Pfam" id="PF04422"/>
    </source>
</evidence>
<protein>
    <submittedName>
        <fullName evidence="3">Coenzyme F420 hydrogenase/dehydrogenase, beta subunit C-terminal domain</fullName>
    </submittedName>
</protein>
<gene>
    <name evidence="3" type="ORF">K8344_11075</name>
</gene>
<feature type="domain" description="Coenzyme F420 hydrogenase/dehydrogenase beta subunit N-terminal" evidence="1">
    <location>
        <begin position="95"/>
        <end position="174"/>
    </location>
</feature>
<dbReference type="Pfam" id="PF04422">
    <property type="entry name" value="FrhB_FdhB_N"/>
    <property type="match status" value="1"/>
</dbReference>
<keyword evidence="4" id="KW-1185">Reference proteome</keyword>
<dbReference type="GO" id="GO:0052592">
    <property type="term" value="F:oxidoreductase activity, acting on CH or CH2 groups, with an iron-sulfur protein as acceptor"/>
    <property type="evidence" value="ECO:0007669"/>
    <property type="project" value="TreeGrafter"/>
</dbReference>
<name>A0A9X1R4M1_9FLAO</name>
<dbReference type="InterPro" id="IPR007516">
    <property type="entry name" value="Co_F420_Hydgase/DH_bsu_N"/>
</dbReference>
<evidence type="ECO:0000259" key="2">
    <source>
        <dbReference type="Pfam" id="PF04432"/>
    </source>
</evidence>
<dbReference type="RefSeq" id="WP_237608748.1">
    <property type="nucleotide sequence ID" value="NZ_JAIRBB010000010.1"/>
</dbReference>
<comment type="caution">
    <text evidence="3">The sequence shown here is derived from an EMBL/GenBank/DDBJ whole genome shotgun (WGS) entry which is preliminary data.</text>
</comment>
<dbReference type="Pfam" id="PF04432">
    <property type="entry name" value="FrhB_FdhB_C"/>
    <property type="match status" value="1"/>
</dbReference>
<dbReference type="PANTHER" id="PTHR31332">
    <property type="entry name" value="7-HYDROXYMETHYL CHLOROPHYLL A REDUCTASE, CHLOROPLASTIC"/>
    <property type="match status" value="1"/>
</dbReference>
<evidence type="ECO:0000313" key="4">
    <source>
        <dbReference type="Proteomes" id="UP001139462"/>
    </source>
</evidence>
<dbReference type="InterPro" id="IPR045220">
    <property type="entry name" value="FRHB/FDHB/HCAR-like"/>
</dbReference>
<reference evidence="3" key="1">
    <citation type="submission" date="2021-09" db="EMBL/GenBank/DDBJ databases">
        <title>Genome of Aequorivita sp. strain F64183.</title>
        <authorList>
            <person name="Wang Y."/>
        </authorList>
    </citation>
    <scope>NUCLEOTIDE SEQUENCE</scope>
    <source>
        <strain evidence="3">F64183</strain>
    </source>
</reference>
<accession>A0A9X1R4M1</accession>
<feature type="domain" description="Coenzyme F420 hydrogenase/dehydrogenase beta subunit C-terminal" evidence="2">
    <location>
        <begin position="183"/>
        <end position="355"/>
    </location>
</feature>
<dbReference type="EMBL" id="JAIRBB010000010">
    <property type="protein sequence ID" value="MCG2431662.1"/>
    <property type="molecule type" value="Genomic_DNA"/>
</dbReference>
<dbReference type="InterPro" id="IPR007525">
    <property type="entry name" value="FrhB_FdhB_C"/>
</dbReference>
<dbReference type="AlphaFoldDB" id="A0A9X1R4M1"/>
<dbReference type="PANTHER" id="PTHR31332:SF0">
    <property type="entry name" value="7-HYDROXYMETHYL CHLOROPHYLL A REDUCTASE, CHLOROPLASTIC"/>
    <property type="match status" value="1"/>
</dbReference>